<dbReference type="PANTHER" id="PTHR11010">
    <property type="entry name" value="PROTEASE S28 PRO-X CARBOXYPEPTIDASE-RELATED"/>
    <property type="match status" value="1"/>
</dbReference>
<sequence>MNGRVTVLLLLLVGCALSASLNKGSTGFNRKRWLIHGRPWHGLVPLPAAHDASKFPDQWFTQPLDNFNASIKQTYQQRYWSNDQFYKPGGPIFIMLGGEGPESNGWVRAEGLEWVTLAKKFNAMLYLIEHRFYGESQPYGKLISIDGYQYLSSRQALADMANFIKAKNAEMKYENPKWIVFGGSYSGALAAWARQQYPELVYGSLASSAPIQAEVDFYQYLEVVEFAFSQVDAQCADSIHKQFVLLQKLMKTAAGRETVKVEMQVCERIDPHTPRTSINSGNL</sequence>
<dbReference type="AlphaFoldDB" id="A0A4U5N0G2"/>
<keyword evidence="3 6" id="KW-0732">Signal</keyword>
<organism evidence="7 8">
    <name type="scientific">Steinernema carpocapsae</name>
    <name type="common">Entomopathogenic nematode</name>
    <dbReference type="NCBI Taxonomy" id="34508"/>
    <lineage>
        <taxon>Eukaryota</taxon>
        <taxon>Metazoa</taxon>
        <taxon>Ecdysozoa</taxon>
        <taxon>Nematoda</taxon>
        <taxon>Chromadorea</taxon>
        <taxon>Rhabditida</taxon>
        <taxon>Tylenchina</taxon>
        <taxon>Panagrolaimomorpha</taxon>
        <taxon>Strongyloidoidea</taxon>
        <taxon>Steinernematidae</taxon>
        <taxon>Steinernema</taxon>
    </lineage>
</organism>
<evidence type="ECO:0008006" key="9">
    <source>
        <dbReference type="Google" id="ProtNLM"/>
    </source>
</evidence>
<gene>
    <name evidence="7" type="ORF">L596_017014</name>
</gene>
<dbReference type="GO" id="GO:0070008">
    <property type="term" value="F:serine-type exopeptidase activity"/>
    <property type="evidence" value="ECO:0007669"/>
    <property type="project" value="InterPro"/>
</dbReference>
<evidence type="ECO:0000256" key="6">
    <source>
        <dbReference type="SAM" id="SignalP"/>
    </source>
</evidence>
<feature type="chain" id="PRO_5020916708" description="Serine protease K12H4.7" evidence="6">
    <location>
        <begin position="19"/>
        <end position="283"/>
    </location>
</feature>
<keyword evidence="2" id="KW-0645">Protease</keyword>
<comment type="caution">
    <text evidence="7">The sequence shown here is derived from an EMBL/GenBank/DDBJ whole genome shotgun (WGS) entry which is preliminary data.</text>
</comment>
<protein>
    <recommendedName>
        <fullName evidence="9">Serine protease K12H4.7</fullName>
    </recommendedName>
</protein>
<dbReference type="InterPro" id="IPR029058">
    <property type="entry name" value="AB_hydrolase_fold"/>
</dbReference>
<evidence type="ECO:0000256" key="5">
    <source>
        <dbReference type="ARBA" id="ARBA00023180"/>
    </source>
</evidence>
<comment type="similarity">
    <text evidence="1">Belongs to the peptidase S28 family.</text>
</comment>
<dbReference type="EMBL" id="AZBU02000005">
    <property type="protein sequence ID" value="TKR75771.1"/>
    <property type="molecule type" value="Genomic_DNA"/>
</dbReference>
<reference evidence="7 8" key="1">
    <citation type="journal article" date="2015" name="Genome Biol.">
        <title>Comparative genomics of Steinernema reveals deeply conserved gene regulatory networks.</title>
        <authorList>
            <person name="Dillman A.R."/>
            <person name="Macchietto M."/>
            <person name="Porter C.F."/>
            <person name="Rogers A."/>
            <person name="Williams B."/>
            <person name="Antoshechkin I."/>
            <person name="Lee M.M."/>
            <person name="Goodwin Z."/>
            <person name="Lu X."/>
            <person name="Lewis E.E."/>
            <person name="Goodrich-Blair H."/>
            <person name="Stock S.P."/>
            <person name="Adams B.J."/>
            <person name="Sternberg P.W."/>
            <person name="Mortazavi A."/>
        </authorList>
    </citation>
    <scope>NUCLEOTIDE SEQUENCE [LARGE SCALE GENOMIC DNA]</scope>
    <source>
        <strain evidence="7 8">ALL</strain>
    </source>
</reference>
<evidence type="ECO:0000256" key="2">
    <source>
        <dbReference type="ARBA" id="ARBA00022670"/>
    </source>
</evidence>
<accession>A0A4U5N0G2</accession>
<dbReference type="OrthoDB" id="5860615at2759"/>
<keyword evidence="5" id="KW-0325">Glycoprotein</keyword>
<dbReference type="PROSITE" id="PS51257">
    <property type="entry name" value="PROKAR_LIPOPROTEIN"/>
    <property type="match status" value="1"/>
</dbReference>
<feature type="signal peptide" evidence="6">
    <location>
        <begin position="1"/>
        <end position="18"/>
    </location>
</feature>
<dbReference type="Gene3D" id="3.40.50.1820">
    <property type="entry name" value="alpha/beta hydrolase"/>
    <property type="match status" value="1"/>
</dbReference>
<keyword evidence="4" id="KW-0378">Hydrolase</keyword>
<reference evidence="7 8" key="2">
    <citation type="journal article" date="2019" name="G3 (Bethesda)">
        <title>Hybrid Assembly of the Genome of the Entomopathogenic Nematode Steinernema carpocapsae Identifies the X-Chromosome.</title>
        <authorList>
            <person name="Serra L."/>
            <person name="Macchietto M."/>
            <person name="Macias-Munoz A."/>
            <person name="McGill C.J."/>
            <person name="Rodriguez I.M."/>
            <person name="Rodriguez B."/>
            <person name="Murad R."/>
            <person name="Mortazavi A."/>
        </authorList>
    </citation>
    <scope>NUCLEOTIDE SEQUENCE [LARGE SCALE GENOMIC DNA]</scope>
    <source>
        <strain evidence="7 8">ALL</strain>
    </source>
</reference>
<evidence type="ECO:0000256" key="3">
    <source>
        <dbReference type="ARBA" id="ARBA00022729"/>
    </source>
</evidence>
<dbReference type="InterPro" id="IPR008758">
    <property type="entry name" value="Peptidase_S28"/>
</dbReference>
<dbReference type="Proteomes" id="UP000298663">
    <property type="component" value="Unassembled WGS sequence"/>
</dbReference>
<dbReference type="GO" id="GO:0008239">
    <property type="term" value="F:dipeptidyl-peptidase activity"/>
    <property type="evidence" value="ECO:0007669"/>
    <property type="project" value="TreeGrafter"/>
</dbReference>
<evidence type="ECO:0000256" key="1">
    <source>
        <dbReference type="ARBA" id="ARBA00011079"/>
    </source>
</evidence>
<evidence type="ECO:0000313" key="8">
    <source>
        <dbReference type="Proteomes" id="UP000298663"/>
    </source>
</evidence>
<dbReference type="SUPFAM" id="SSF53474">
    <property type="entry name" value="alpha/beta-Hydrolases"/>
    <property type="match status" value="1"/>
</dbReference>
<dbReference type="GO" id="GO:0006508">
    <property type="term" value="P:proteolysis"/>
    <property type="evidence" value="ECO:0007669"/>
    <property type="project" value="UniProtKB-KW"/>
</dbReference>
<evidence type="ECO:0000256" key="4">
    <source>
        <dbReference type="ARBA" id="ARBA00022801"/>
    </source>
</evidence>
<evidence type="ECO:0000313" key="7">
    <source>
        <dbReference type="EMBL" id="TKR75771.1"/>
    </source>
</evidence>
<dbReference type="PANTHER" id="PTHR11010:SF117">
    <property type="entry name" value="SERINE PROTEASE 16"/>
    <property type="match status" value="1"/>
</dbReference>
<dbReference type="Pfam" id="PF05577">
    <property type="entry name" value="Peptidase_S28"/>
    <property type="match status" value="1"/>
</dbReference>
<proteinExistence type="inferred from homology"/>
<keyword evidence="8" id="KW-1185">Reference proteome</keyword>
<name>A0A4U5N0G2_STECR</name>